<organism evidence="1 2">
    <name type="scientific">Bradyrhizobium elkanii</name>
    <dbReference type="NCBI Taxonomy" id="29448"/>
    <lineage>
        <taxon>Bacteria</taxon>
        <taxon>Pseudomonadati</taxon>
        <taxon>Pseudomonadota</taxon>
        <taxon>Alphaproteobacteria</taxon>
        <taxon>Hyphomicrobiales</taxon>
        <taxon>Nitrobacteraceae</taxon>
        <taxon>Bradyrhizobium</taxon>
    </lineage>
</organism>
<dbReference type="EMBL" id="JBGBZA010000002">
    <property type="protein sequence ID" value="MEY9322367.1"/>
    <property type="molecule type" value="Genomic_DNA"/>
</dbReference>
<keyword evidence="2" id="KW-1185">Reference proteome</keyword>
<evidence type="ECO:0000313" key="2">
    <source>
        <dbReference type="Proteomes" id="UP001565471"/>
    </source>
</evidence>
<protein>
    <submittedName>
        <fullName evidence="1">Uncharacterized protein</fullName>
    </submittedName>
</protein>
<dbReference type="Proteomes" id="UP001565471">
    <property type="component" value="Unassembled WGS sequence"/>
</dbReference>
<proteinExistence type="predicted"/>
<accession>A0ABV4FHR2</accession>
<gene>
    <name evidence="1" type="ORF">ABIF29_009166</name>
</gene>
<evidence type="ECO:0000313" key="1">
    <source>
        <dbReference type="EMBL" id="MEY9322367.1"/>
    </source>
</evidence>
<reference evidence="1 2" key="1">
    <citation type="submission" date="2024-07" db="EMBL/GenBank/DDBJ databases">
        <title>Genomic Encyclopedia of Type Strains, Phase V (KMG-V): Genome sequencing to study the core and pangenomes of soil and plant-associated prokaryotes.</title>
        <authorList>
            <person name="Whitman W."/>
        </authorList>
    </citation>
    <scope>NUCLEOTIDE SEQUENCE [LARGE SCALE GENOMIC DNA]</scope>
    <source>
        <strain evidence="1 2">USDA 415</strain>
    </source>
</reference>
<sequence>MSFSAIKPADSPMRDDINRNLQELIMMRWIGVAAVACAFALTAPASATAAASAKPQAAAPQRQAEGN</sequence>
<comment type="caution">
    <text evidence="1">The sequence shown here is derived from an EMBL/GenBank/DDBJ whole genome shotgun (WGS) entry which is preliminary data.</text>
</comment>
<dbReference type="GeneID" id="92958445"/>
<name>A0ABV4FHR2_BRAEL</name>
<dbReference type="RefSeq" id="WP_125459343.1">
    <property type="nucleotide sequence ID" value="NZ_BJNL01000041.1"/>
</dbReference>